<dbReference type="Pfam" id="PF00392">
    <property type="entry name" value="GntR"/>
    <property type="match status" value="1"/>
</dbReference>
<feature type="domain" description="HTH gntR-type" evidence="4">
    <location>
        <begin position="9"/>
        <end position="67"/>
    </location>
</feature>
<dbReference type="SUPFAM" id="SSF48008">
    <property type="entry name" value="GntR ligand-binding domain-like"/>
    <property type="match status" value="1"/>
</dbReference>
<dbReference type="SMART" id="SM00345">
    <property type="entry name" value="HTH_GNTR"/>
    <property type="match status" value="1"/>
</dbReference>
<evidence type="ECO:0000256" key="1">
    <source>
        <dbReference type="ARBA" id="ARBA00023015"/>
    </source>
</evidence>
<evidence type="ECO:0000259" key="5">
    <source>
        <dbReference type="SMART" id="SM00895"/>
    </source>
</evidence>
<dbReference type="Proteomes" id="UP001595539">
    <property type="component" value="Unassembled WGS sequence"/>
</dbReference>
<protein>
    <submittedName>
        <fullName evidence="6">GntR family transcriptional regulator</fullName>
    </submittedName>
</protein>
<comment type="caution">
    <text evidence="6">The sequence shown here is derived from an EMBL/GenBank/DDBJ whole genome shotgun (WGS) entry which is preliminary data.</text>
</comment>
<dbReference type="SUPFAM" id="SSF46785">
    <property type="entry name" value="Winged helix' DNA-binding domain"/>
    <property type="match status" value="1"/>
</dbReference>
<dbReference type="PANTHER" id="PTHR43537:SF53">
    <property type="entry name" value="HTH-TYPE TRANSCRIPTIONAL REPRESSOR NANR"/>
    <property type="match status" value="1"/>
</dbReference>
<name>A0ABV7U7Y2_9RHOB</name>
<dbReference type="Gene3D" id="1.20.120.530">
    <property type="entry name" value="GntR ligand-binding domain-like"/>
    <property type="match status" value="1"/>
</dbReference>
<evidence type="ECO:0000313" key="7">
    <source>
        <dbReference type="Proteomes" id="UP001595539"/>
    </source>
</evidence>
<keyword evidence="3" id="KW-0804">Transcription</keyword>
<dbReference type="InterPro" id="IPR011711">
    <property type="entry name" value="GntR_C"/>
</dbReference>
<evidence type="ECO:0000256" key="3">
    <source>
        <dbReference type="ARBA" id="ARBA00023163"/>
    </source>
</evidence>
<dbReference type="InterPro" id="IPR036388">
    <property type="entry name" value="WH-like_DNA-bd_sf"/>
</dbReference>
<feature type="domain" description="GntR C-terminal" evidence="5">
    <location>
        <begin position="77"/>
        <end position="199"/>
    </location>
</feature>
<dbReference type="PANTHER" id="PTHR43537">
    <property type="entry name" value="TRANSCRIPTIONAL REGULATOR, GNTR FAMILY"/>
    <property type="match status" value="1"/>
</dbReference>
<dbReference type="SMART" id="SM00895">
    <property type="entry name" value="FCD"/>
    <property type="match status" value="1"/>
</dbReference>
<dbReference type="Pfam" id="PF07729">
    <property type="entry name" value="FCD"/>
    <property type="match status" value="1"/>
</dbReference>
<dbReference type="RefSeq" id="WP_377763048.1">
    <property type="nucleotide sequence ID" value="NZ_JBHRXY010000017.1"/>
</dbReference>
<keyword evidence="1" id="KW-0805">Transcription regulation</keyword>
<gene>
    <name evidence="6" type="ORF">ACFOM8_16070</name>
</gene>
<dbReference type="InterPro" id="IPR008920">
    <property type="entry name" value="TF_FadR/GntR_C"/>
</dbReference>
<organism evidence="6 7">
    <name type="scientific">Paracoccus angustae</name>
    <dbReference type="NCBI Taxonomy" id="1671480"/>
    <lineage>
        <taxon>Bacteria</taxon>
        <taxon>Pseudomonadati</taxon>
        <taxon>Pseudomonadota</taxon>
        <taxon>Alphaproteobacteria</taxon>
        <taxon>Rhodobacterales</taxon>
        <taxon>Paracoccaceae</taxon>
        <taxon>Paracoccus</taxon>
    </lineage>
</organism>
<accession>A0ABV7U7Y2</accession>
<keyword evidence="2" id="KW-0238">DNA-binding</keyword>
<dbReference type="Gene3D" id="1.10.10.10">
    <property type="entry name" value="Winged helix-like DNA-binding domain superfamily/Winged helix DNA-binding domain"/>
    <property type="match status" value="1"/>
</dbReference>
<evidence type="ECO:0000313" key="6">
    <source>
        <dbReference type="EMBL" id="MFC3630959.1"/>
    </source>
</evidence>
<evidence type="ECO:0000259" key="4">
    <source>
        <dbReference type="SMART" id="SM00345"/>
    </source>
</evidence>
<reference evidence="7" key="1">
    <citation type="journal article" date="2019" name="Int. J. Syst. Evol. Microbiol.">
        <title>The Global Catalogue of Microorganisms (GCM) 10K type strain sequencing project: providing services to taxonomists for standard genome sequencing and annotation.</title>
        <authorList>
            <consortium name="The Broad Institute Genomics Platform"/>
            <consortium name="The Broad Institute Genome Sequencing Center for Infectious Disease"/>
            <person name="Wu L."/>
            <person name="Ma J."/>
        </authorList>
    </citation>
    <scope>NUCLEOTIDE SEQUENCE [LARGE SCALE GENOMIC DNA]</scope>
    <source>
        <strain evidence="7">KCTC 42473</strain>
    </source>
</reference>
<sequence>MTAAPDTIIVDSILDAIADQRLRAGTKLGEQALSDLFDCNRVHARRALATLTAWQVVEHLPNRGAYVSTPTVEDARNIFQARRAIETTICRNVVRNATDEDIAALRAHLHEEHACKASDRSVVIRLTRGFHLLLARLGGNPVLTRYMEELTMRSSLIIGLYGTAQSALCNDDEHREIVDAIEARDEKATLAALDEHLRGIEHQINFDLTAPPTNVLADALRVKD</sequence>
<keyword evidence="7" id="KW-1185">Reference proteome</keyword>
<dbReference type="InterPro" id="IPR000524">
    <property type="entry name" value="Tscrpt_reg_HTH_GntR"/>
</dbReference>
<proteinExistence type="predicted"/>
<dbReference type="EMBL" id="JBHRXY010000017">
    <property type="protein sequence ID" value="MFC3630959.1"/>
    <property type="molecule type" value="Genomic_DNA"/>
</dbReference>
<evidence type="ECO:0000256" key="2">
    <source>
        <dbReference type="ARBA" id="ARBA00023125"/>
    </source>
</evidence>
<dbReference type="InterPro" id="IPR036390">
    <property type="entry name" value="WH_DNA-bd_sf"/>
</dbReference>